<feature type="domain" description="Solute-binding protein family 3/N-terminal" evidence="1">
    <location>
        <begin position="36"/>
        <end position="109"/>
    </location>
</feature>
<organism evidence="2 3">
    <name type="scientific">Blautia obeum</name>
    <dbReference type="NCBI Taxonomy" id="40520"/>
    <lineage>
        <taxon>Bacteria</taxon>
        <taxon>Bacillati</taxon>
        <taxon>Bacillota</taxon>
        <taxon>Clostridia</taxon>
        <taxon>Lachnospirales</taxon>
        <taxon>Lachnospiraceae</taxon>
        <taxon>Blautia</taxon>
    </lineage>
</organism>
<dbReference type="SUPFAM" id="SSF53850">
    <property type="entry name" value="Periplasmic binding protein-like II"/>
    <property type="match status" value="1"/>
</dbReference>
<protein>
    <submittedName>
        <fullName evidence="2">Bacterial extracellular solute-binding proteins, family 3</fullName>
    </submittedName>
</protein>
<dbReference type="AlphaFoldDB" id="A0A174F9A6"/>
<evidence type="ECO:0000313" key="2">
    <source>
        <dbReference type="EMBL" id="CUO46942.1"/>
    </source>
</evidence>
<dbReference type="RefSeq" id="WP_055054153.1">
    <property type="nucleotide sequence ID" value="NZ_CYZA01000025.1"/>
</dbReference>
<dbReference type="Gene3D" id="3.40.190.10">
    <property type="entry name" value="Periplasmic binding protein-like II"/>
    <property type="match status" value="1"/>
</dbReference>
<proteinExistence type="predicted"/>
<dbReference type="InterPro" id="IPR001638">
    <property type="entry name" value="Solute-binding_3/MltF_N"/>
</dbReference>
<sequence>MSGKKRNVMLFVLLFTLLLGVIVPVQAQSYGGTKIIRVAYREDADFINKSSSGVYKGYGVEYLNKISQYTGWRYEYINESWENQLADLKSGKVDLICNAQKTEAREDSVF</sequence>
<dbReference type="EMBL" id="CYZA01000025">
    <property type="protein sequence ID" value="CUO46942.1"/>
    <property type="molecule type" value="Genomic_DNA"/>
</dbReference>
<accession>A0A174F9A6</accession>
<gene>
    <name evidence="2" type="ORF">ERS852395_03131</name>
</gene>
<evidence type="ECO:0000259" key="1">
    <source>
        <dbReference type="Pfam" id="PF00497"/>
    </source>
</evidence>
<evidence type="ECO:0000313" key="3">
    <source>
        <dbReference type="Proteomes" id="UP000095447"/>
    </source>
</evidence>
<dbReference type="Pfam" id="PF00497">
    <property type="entry name" value="SBP_bac_3"/>
    <property type="match status" value="1"/>
</dbReference>
<reference evidence="2 3" key="1">
    <citation type="submission" date="2015-09" db="EMBL/GenBank/DDBJ databases">
        <authorList>
            <consortium name="Pathogen Informatics"/>
        </authorList>
    </citation>
    <scope>NUCLEOTIDE SEQUENCE [LARGE SCALE GENOMIC DNA]</scope>
    <source>
        <strain evidence="2 3">2789STDY5608838</strain>
    </source>
</reference>
<dbReference type="Proteomes" id="UP000095447">
    <property type="component" value="Unassembled WGS sequence"/>
</dbReference>
<name>A0A174F9A6_9FIRM</name>